<evidence type="ECO:0000256" key="2">
    <source>
        <dbReference type="SAM" id="SignalP"/>
    </source>
</evidence>
<evidence type="ECO:0000313" key="4">
    <source>
        <dbReference type="Proteomes" id="UP000323386"/>
    </source>
</evidence>
<dbReference type="EMBL" id="OOIP01000001">
    <property type="protein sequence ID" value="SPO35129.1"/>
    <property type="molecule type" value="Genomic_DNA"/>
</dbReference>
<feature type="signal peptide" evidence="2">
    <location>
        <begin position="1"/>
        <end position="23"/>
    </location>
</feature>
<gene>
    <name evidence="3" type="ORF">PSFLO_00600</name>
</gene>
<feature type="chain" id="PRO_5023031447" evidence="2">
    <location>
        <begin position="24"/>
        <end position="259"/>
    </location>
</feature>
<evidence type="ECO:0000313" key="3">
    <source>
        <dbReference type="EMBL" id="SPO35129.1"/>
    </source>
</evidence>
<proteinExistence type="predicted"/>
<dbReference type="OrthoDB" id="2528391at2759"/>
<accession>A0A5C3EVF8</accession>
<keyword evidence="2" id="KW-0732">Signal</keyword>
<dbReference type="PANTHER" id="PTHR40633:SF1">
    <property type="entry name" value="GPI ANCHORED SERINE-THREONINE RICH PROTEIN (AFU_ORTHOLOGUE AFUA_1G03630)"/>
    <property type="match status" value="1"/>
</dbReference>
<dbReference type="InterPro" id="IPR052982">
    <property type="entry name" value="SRP1/TIP1-like"/>
</dbReference>
<protein>
    <submittedName>
        <fullName evidence="3">Uncharacterized protein</fullName>
    </submittedName>
</protein>
<dbReference type="Proteomes" id="UP000323386">
    <property type="component" value="Unassembled WGS sequence"/>
</dbReference>
<organism evidence="3 4">
    <name type="scientific">Pseudozyma flocculosa</name>
    <dbReference type="NCBI Taxonomy" id="84751"/>
    <lineage>
        <taxon>Eukaryota</taxon>
        <taxon>Fungi</taxon>
        <taxon>Dikarya</taxon>
        <taxon>Basidiomycota</taxon>
        <taxon>Ustilaginomycotina</taxon>
        <taxon>Ustilaginomycetes</taxon>
        <taxon>Ustilaginales</taxon>
        <taxon>Ustilaginaceae</taxon>
        <taxon>Pseudozyma</taxon>
    </lineage>
</organism>
<dbReference type="PANTHER" id="PTHR40633">
    <property type="entry name" value="MATRIX PROTEIN, PUTATIVE (AFU_ORTHOLOGUE AFUA_8G05410)-RELATED"/>
    <property type="match status" value="1"/>
</dbReference>
<dbReference type="AlphaFoldDB" id="A0A5C3EVF8"/>
<name>A0A5C3EVF8_9BASI</name>
<keyword evidence="4" id="KW-1185">Reference proteome</keyword>
<reference evidence="3 4" key="1">
    <citation type="submission" date="2018-03" db="EMBL/GenBank/DDBJ databases">
        <authorList>
            <person name="Guldener U."/>
        </authorList>
    </citation>
    <scope>NUCLEOTIDE SEQUENCE [LARGE SCALE GENOMIC DNA]</scope>
    <source>
        <strain evidence="3 4">DAOM196992</strain>
    </source>
</reference>
<evidence type="ECO:0000256" key="1">
    <source>
        <dbReference type="SAM" id="MobiDB-lite"/>
    </source>
</evidence>
<sequence>MLSLKKSLVLVSALAAAPLSVAGSSLSEHMHMDLVARQQQDPNTPLFLNSPFCNYFQCSIIVVAGDPVVVNWLNAPPGDVQVDLMTDNSSKLAYSIARAPGVSQTCDAGQGYGVPVPGTTCGGFVFTVPSAWANGNYSMRATSVQNPSIDSYTDVILIQNKGEVKDTPFAVISGSVEGGPASTAAPSATSSAAGSSSAPASTAAPTSTGSARPTSSASRPASSSAAPSATSAPSSGTRASSSIVLGSVAVVALGLAVLL</sequence>
<feature type="region of interest" description="Disordered" evidence="1">
    <location>
        <begin position="180"/>
        <end position="239"/>
    </location>
</feature>